<dbReference type="Proteomes" id="UP000274909">
    <property type="component" value="Unassembled WGS sequence"/>
</dbReference>
<comment type="subunit">
    <text evidence="2">Heterodimer of SbcC and SbcD.</text>
</comment>
<evidence type="ECO:0000256" key="2">
    <source>
        <dbReference type="ARBA" id="ARBA00011322"/>
    </source>
</evidence>
<gene>
    <name evidence="6" type="ORF">ELQ94_02820</name>
</gene>
<feature type="domain" description="Rad50/SbcC-type AAA" evidence="5">
    <location>
        <begin position="5"/>
        <end position="174"/>
    </location>
</feature>
<keyword evidence="7" id="KW-1185">Reference proteome</keyword>
<dbReference type="RefSeq" id="WP_127046931.1">
    <property type="nucleotide sequence ID" value="NZ_RZGZ01000001.1"/>
</dbReference>
<dbReference type="GO" id="GO:0006302">
    <property type="term" value="P:double-strand break repair"/>
    <property type="evidence" value="ECO:0007669"/>
    <property type="project" value="InterPro"/>
</dbReference>
<dbReference type="Gene3D" id="3.40.50.300">
    <property type="entry name" value="P-loop containing nucleotide triphosphate hydrolases"/>
    <property type="match status" value="2"/>
</dbReference>
<dbReference type="AlphaFoldDB" id="A0A433JWJ6"/>
<sequence length="1037" mass="109840">MRITRLSFTGFGPYRDEQTIDFRAFEDDGIYLIGGRTGAGKSTILDAVCFALYASVPRFEKGEARLRSDHSAPTDPTWVELEFSAGGREYRVRRSPTYERAKARGEGTTTSAPTAELAVFEDGQWRGLAARPKDVGIELEGIVQLTRDQFLQVILLAQNRFQRFLAAGHDERQDLLRSLFATERFSSFEDYLVERRKAVEGELGTELAAVERLAERARALVAALPEPDPMRESESESDDGLPAAVAPDAAGTDADPAPDADADATTDSDGASDADDAWFSTIARAAAPARREADRHAAQADDALAEADAADRRAQELAARLRRRDAAIADRDRLAVRAEADAEDRRELSDARAAAPLWPLVETMDAAVSREGRARTTFEDADAAFARVSLGSELDPAETVDSLTRELGSLADALVEERSLPGFDAEAERARDRLAAARRAADAAAERRDALPAELESARSAVAAARAIADGLDAATVAVEGLKLQVTAAHDALSREKELRSAREKEIATLAAAGDATSRLQHLLTRRLAGFAGELAEELTDGEPCAVCGSTSHPAPASANADPVREDDLDAARSALEDANTAASRATRAVREADAAHTQALVASGGVPVEELDARSATAETHRDECASASARLPALEAVVAALIDQSASADAALAERIADRDAAAEAATAASTRLEATRSRLSAARGDDASVADRVARVTRVRDAAAALVDARAALEERIRELDAATTAVAAALAEHVDGDESFPRFADADAVRAARRSDSAIRSLEARVQAAAEERAANVAALAHPDLADLGGAAPDTAATADALRAARAARDAAIARVTVIEGIERELEQIRVDALTALSAVRARRDEVDAIRGLADTVEGKAPNTRRMDLETFVLAAQLEQIIAAANRRFAVMTSGRFTLEHDDAVAYRNTASGLGLSIRDEYTGRSRPTASLSGGETFLAALALALGLAEVVTERAGGITLETLFIDEGFGSLDGETLEIAMSTLDELRSGGRTVGLISHVDAMKERIAARLTVEVDESGASRVRQQVVGAPV</sequence>
<dbReference type="GO" id="GO:0016887">
    <property type="term" value="F:ATP hydrolysis activity"/>
    <property type="evidence" value="ECO:0007669"/>
    <property type="project" value="InterPro"/>
</dbReference>
<evidence type="ECO:0000256" key="1">
    <source>
        <dbReference type="ARBA" id="ARBA00006930"/>
    </source>
</evidence>
<feature type="region of interest" description="Disordered" evidence="4">
    <location>
        <begin position="223"/>
        <end position="275"/>
    </location>
</feature>
<dbReference type="OrthoDB" id="9795626at2"/>
<dbReference type="EMBL" id="RZGZ01000001">
    <property type="protein sequence ID" value="RUR03489.1"/>
    <property type="molecule type" value="Genomic_DNA"/>
</dbReference>
<name>A0A433JWJ6_9MICO</name>
<evidence type="ECO:0000313" key="6">
    <source>
        <dbReference type="EMBL" id="RUR03489.1"/>
    </source>
</evidence>
<evidence type="ECO:0000313" key="7">
    <source>
        <dbReference type="Proteomes" id="UP000274909"/>
    </source>
</evidence>
<comment type="similarity">
    <text evidence="1">Belongs to the SMC family. SbcC subfamily.</text>
</comment>
<accession>A0A433JWJ6</accession>
<reference evidence="6 7" key="1">
    <citation type="submission" date="2018-12" db="EMBL/GenBank/DDBJ databases">
        <authorList>
            <person name="Li F."/>
        </authorList>
    </citation>
    <scope>NUCLEOTIDE SEQUENCE [LARGE SCALE GENOMIC DNA]</scope>
    <source>
        <strain evidence="6 7">EGI 6500705</strain>
    </source>
</reference>
<feature type="compositionally biased region" description="Low complexity" evidence="4">
    <location>
        <begin position="240"/>
        <end position="255"/>
    </location>
</feature>
<protein>
    <recommendedName>
        <fullName evidence="3">Nuclease SbcCD subunit C</fullName>
    </recommendedName>
</protein>
<comment type="caution">
    <text evidence="6">The sequence shown here is derived from an EMBL/GenBank/DDBJ whole genome shotgun (WGS) entry which is preliminary data.</text>
</comment>
<organism evidence="6 7">
    <name type="scientific">Labedella endophytica</name>
    <dbReference type="NCBI Taxonomy" id="1523160"/>
    <lineage>
        <taxon>Bacteria</taxon>
        <taxon>Bacillati</taxon>
        <taxon>Actinomycetota</taxon>
        <taxon>Actinomycetes</taxon>
        <taxon>Micrococcales</taxon>
        <taxon>Microbacteriaceae</taxon>
        <taxon>Labedella</taxon>
    </lineage>
</organism>
<evidence type="ECO:0000256" key="4">
    <source>
        <dbReference type="SAM" id="MobiDB-lite"/>
    </source>
</evidence>
<evidence type="ECO:0000256" key="3">
    <source>
        <dbReference type="ARBA" id="ARBA00013368"/>
    </source>
</evidence>
<dbReference type="Pfam" id="PF13476">
    <property type="entry name" value="AAA_23"/>
    <property type="match status" value="1"/>
</dbReference>
<dbReference type="InterPro" id="IPR027417">
    <property type="entry name" value="P-loop_NTPase"/>
</dbReference>
<evidence type="ECO:0000259" key="5">
    <source>
        <dbReference type="Pfam" id="PF13476"/>
    </source>
</evidence>
<dbReference type="PANTHER" id="PTHR32114">
    <property type="entry name" value="ABC TRANSPORTER ABCH.3"/>
    <property type="match status" value="1"/>
</dbReference>
<feature type="compositionally biased region" description="Acidic residues" evidence="4">
    <location>
        <begin position="256"/>
        <end position="275"/>
    </location>
</feature>
<dbReference type="Pfam" id="PF13558">
    <property type="entry name" value="SbcC_Walker_B"/>
    <property type="match status" value="1"/>
</dbReference>
<proteinExistence type="inferred from homology"/>
<dbReference type="SUPFAM" id="SSF52540">
    <property type="entry name" value="P-loop containing nucleoside triphosphate hydrolases"/>
    <property type="match status" value="1"/>
</dbReference>
<dbReference type="InterPro" id="IPR038729">
    <property type="entry name" value="Rad50/SbcC_AAA"/>
</dbReference>
<dbReference type="PANTHER" id="PTHR32114:SF2">
    <property type="entry name" value="ABC TRANSPORTER ABCH.3"/>
    <property type="match status" value="1"/>
</dbReference>